<dbReference type="RefSeq" id="WP_075038129.1">
    <property type="nucleotide sequence ID" value="NZ_FOSB01000015.1"/>
</dbReference>
<dbReference type="Proteomes" id="UP000183557">
    <property type="component" value="Unassembled WGS sequence"/>
</dbReference>
<gene>
    <name evidence="1" type="ORF">SAMN04487936_11565</name>
</gene>
<dbReference type="OrthoDB" id="2974259at2"/>
<dbReference type="AlphaFoldDB" id="A0A1I3ZZI1"/>
<dbReference type="EMBL" id="FOSB01000015">
    <property type="protein sequence ID" value="SFK49330.1"/>
    <property type="molecule type" value="Genomic_DNA"/>
</dbReference>
<sequence length="69" mass="8267">MDGQYVTREEFSKLDGKMDELQDEQTQTKQRSRHVEQKLDKIEINTTWILRLIFSNKNSLNIHKGSLFR</sequence>
<dbReference type="STRING" id="240302.BN982_03202"/>
<evidence type="ECO:0000313" key="1">
    <source>
        <dbReference type="EMBL" id="SFK49330.1"/>
    </source>
</evidence>
<reference evidence="2" key="1">
    <citation type="submission" date="2016-10" db="EMBL/GenBank/DDBJ databases">
        <authorList>
            <person name="Varghese N."/>
            <person name="Submissions S."/>
        </authorList>
    </citation>
    <scope>NUCLEOTIDE SEQUENCE [LARGE SCALE GENOMIC DNA]</scope>
    <source>
        <strain evidence="2">CGMCC 1.3704</strain>
    </source>
</reference>
<protein>
    <submittedName>
        <fullName evidence="1">Uncharacterized protein</fullName>
    </submittedName>
</protein>
<proteinExistence type="predicted"/>
<organism evidence="1 2">
    <name type="scientific">Halobacillus dabanensis</name>
    <dbReference type="NCBI Taxonomy" id="240302"/>
    <lineage>
        <taxon>Bacteria</taxon>
        <taxon>Bacillati</taxon>
        <taxon>Bacillota</taxon>
        <taxon>Bacilli</taxon>
        <taxon>Bacillales</taxon>
        <taxon>Bacillaceae</taxon>
        <taxon>Halobacillus</taxon>
    </lineage>
</organism>
<accession>A0A1I3ZZI1</accession>
<keyword evidence="2" id="KW-1185">Reference proteome</keyword>
<evidence type="ECO:0000313" key="2">
    <source>
        <dbReference type="Proteomes" id="UP000183557"/>
    </source>
</evidence>
<name>A0A1I3ZZI1_HALDA</name>